<accession>A0ABD5IHA2</accession>
<dbReference type="EMBL" id="JAXABG010000007">
    <property type="protein sequence ID" value="MDX7083436.1"/>
    <property type="molecule type" value="Genomic_DNA"/>
</dbReference>
<dbReference type="InterPro" id="IPR010534">
    <property type="entry name" value="Phage_933W_GpQ"/>
</dbReference>
<dbReference type="Pfam" id="PF06530">
    <property type="entry name" value="Phage_antitermQ"/>
    <property type="match status" value="1"/>
</dbReference>
<evidence type="ECO:0000313" key="5">
    <source>
        <dbReference type="EMBL" id="MDX7083436.1"/>
    </source>
</evidence>
<keyword evidence="4" id="KW-0804">Transcription</keyword>
<organism evidence="5 6">
    <name type="scientific">Serratia marcescens</name>
    <dbReference type="NCBI Taxonomy" id="615"/>
    <lineage>
        <taxon>Bacteria</taxon>
        <taxon>Pseudomonadati</taxon>
        <taxon>Pseudomonadota</taxon>
        <taxon>Gammaproteobacteria</taxon>
        <taxon>Enterobacterales</taxon>
        <taxon>Yersiniaceae</taxon>
        <taxon>Serratia</taxon>
    </lineage>
</organism>
<protein>
    <submittedName>
        <fullName evidence="5">Antiterminator Q family protein</fullName>
    </submittedName>
</protein>
<keyword evidence="2" id="KW-0805">Transcription regulation</keyword>
<comment type="caution">
    <text evidence="5">The sequence shown here is derived from an EMBL/GenBank/DDBJ whole genome shotgun (WGS) entry which is preliminary data.</text>
</comment>
<dbReference type="RefSeq" id="WP_319857351.1">
    <property type="nucleotide sequence ID" value="NZ_JAXABG010000007.1"/>
</dbReference>
<evidence type="ECO:0000256" key="1">
    <source>
        <dbReference type="ARBA" id="ARBA00010234"/>
    </source>
</evidence>
<name>A0ABD5IHA2_SERMA</name>
<evidence type="ECO:0000256" key="3">
    <source>
        <dbReference type="ARBA" id="ARBA00023125"/>
    </source>
</evidence>
<dbReference type="Proteomes" id="UP001275057">
    <property type="component" value="Unassembled WGS sequence"/>
</dbReference>
<dbReference type="GO" id="GO:0003677">
    <property type="term" value="F:DNA binding"/>
    <property type="evidence" value="ECO:0007669"/>
    <property type="project" value="UniProtKB-KW"/>
</dbReference>
<evidence type="ECO:0000256" key="2">
    <source>
        <dbReference type="ARBA" id="ARBA00023015"/>
    </source>
</evidence>
<comment type="similarity">
    <text evidence="1">Belongs to the phage antitermination Q type 1 family.</text>
</comment>
<keyword evidence="3" id="KW-0238">DNA-binding</keyword>
<dbReference type="AlphaFoldDB" id="A0ABD5IHA2"/>
<gene>
    <name evidence="5" type="ORF">SJ435_13640</name>
</gene>
<evidence type="ECO:0000313" key="6">
    <source>
        <dbReference type="Proteomes" id="UP001275057"/>
    </source>
</evidence>
<proteinExistence type="inferred from homology"/>
<evidence type="ECO:0000256" key="4">
    <source>
        <dbReference type="ARBA" id="ARBA00023163"/>
    </source>
</evidence>
<sequence>MNTDGLKLNKEQEEWLQPWLERWGAWVYTGRMERRQSSIIAEYMATVEPRHYPERPICNDDDGMLITRVVDQLYAIDRRAFGLLLSRYVHGSSDRAIATYYHAVAKPRAMVRRNGQPGFRRPSHTTCRREVSEILAAAEYLLYQPLQDAFISREQERKIKKLMRTC</sequence>
<reference evidence="5 6" key="1">
    <citation type="submission" date="2023-11" db="EMBL/GenBank/DDBJ databases">
        <title>Detection of rare carbapenemases in Enterobacterales - comparison of two colorimetric and two CIM-based carbapenemase assays.</title>
        <authorList>
            <person name="Schaffarczyk L."/>
            <person name="Noster J."/>
            <person name="Stelzer Y."/>
            <person name="Sattler J."/>
            <person name="Gatermann S."/>
            <person name="Hamprecht A."/>
        </authorList>
    </citation>
    <scope>NUCLEOTIDE SEQUENCE [LARGE SCALE GENOMIC DNA]</scope>
    <source>
        <strain evidence="5 6">CIM-Carb-136</strain>
    </source>
</reference>